<evidence type="ECO:0000313" key="2">
    <source>
        <dbReference type="Proteomes" id="UP000663720"/>
    </source>
</evidence>
<gene>
    <name evidence="1" type="ORF">dnl_28670</name>
</gene>
<proteinExistence type="predicted"/>
<dbReference type="AlphaFoldDB" id="A0A975B7Z9"/>
<dbReference type="Gene3D" id="3.10.20.860">
    <property type="match status" value="1"/>
</dbReference>
<dbReference type="KEGG" id="dli:dnl_28670"/>
<dbReference type="CDD" id="cd12870">
    <property type="entry name" value="MqsA"/>
    <property type="match status" value="1"/>
</dbReference>
<name>A0A975B7Z9_9BACT</name>
<evidence type="ECO:0000313" key="1">
    <source>
        <dbReference type="EMBL" id="QTA80560.1"/>
    </source>
</evidence>
<accession>A0A975B7Z9</accession>
<keyword evidence="2" id="KW-1185">Reference proteome</keyword>
<organism evidence="1 2">
    <name type="scientific">Desulfonema limicola</name>
    <dbReference type="NCBI Taxonomy" id="45656"/>
    <lineage>
        <taxon>Bacteria</taxon>
        <taxon>Pseudomonadati</taxon>
        <taxon>Thermodesulfobacteriota</taxon>
        <taxon>Desulfobacteria</taxon>
        <taxon>Desulfobacterales</taxon>
        <taxon>Desulfococcaceae</taxon>
        <taxon>Desulfonema</taxon>
    </lineage>
</organism>
<reference evidence="1" key="1">
    <citation type="journal article" date="2021" name="Microb. Physiol.">
        <title>Proteogenomic Insights into the Physiology of Marine, Sulfate-Reducing, Filamentous Desulfonema limicola and Desulfonema magnum.</title>
        <authorList>
            <person name="Schnaars V."/>
            <person name="Wohlbrand L."/>
            <person name="Scheve S."/>
            <person name="Hinrichs C."/>
            <person name="Reinhardt R."/>
            <person name="Rabus R."/>
        </authorList>
    </citation>
    <scope>NUCLEOTIDE SEQUENCE</scope>
    <source>
        <strain evidence="1">5ac10</strain>
    </source>
</reference>
<dbReference type="RefSeq" id="WP_207692195.1">
    <property type="nucleotide sequence ID" value="NZ_CP061799.1"/>
</dbReference>
<dbReference type="Proteomes" id="UP000663720">
    <property type="component" value="Chromosome"/>
</dbReference>
<dbReference type="InterPro" id="IPR022453">
    <property type="entry name" value="Znf_MqsA-type"/>
</dbReference>
<dbReference type="NCBIfam" id="TIGR03831">
    <property type="entry name" value="YgiT_finger"/>
    <property type="match status" value="1"/>
</dbReference>
<dbReference type="EMBL" id="CP061799">
    <property type="protein sequence ID" value="QTA80560.1"/>
    <property type="molecule type" value="Genomic_DNA"/>
</dbReference>
<protein>
    <submittedName>
        <fullName evidence="1">Zinc finger domain-containing protein, MqsA-type</fullName>
    </submittedName>
</protein>
<sequence length="75" mass="8357">MICEICGKDGGRIRHVSRSYGKGINLLIIENIPVISCSICGESYITAETLHEIERIKLHRQSFAVNRNVPVADFA</sequence>